<reference evidence="1 2" key="1">
    <citation type="submission" date="2020-08" db="EMBL/GenBank/DDBJ databases">
        <title>Genomic Encyclopedia of Type Strains, Phase IV (KMG-IV): sequencing the most valuable type-strain genomes for metagenomic binning, comparative biology and taxonomic classification.</title>
        <authorList>
            <person name="Goeker M."/>
        </authorList>
    </citation>
    <scope>NUCLEOTIDE SEQUENCE [LARGE SCALE GENOMIC DNA]</scope>
    <source>
        <strain evidence="1 2">DSM 12421</strain>
    </source>
</reference>
<evidence type="ECO:0000313" key="2">
    <source>
        <dbReference type="Proteomes" id="UP000582213"/>
    </source>
</evidence>
<dbReference type="EMBL" id="JACHFY010000005">
    <property type="protein sequence ID" value="MBB5253544.1"/>
    <property type="molecule type" value="Genomic_DNA"/>
</dbReference>
<organism evidence="1 2">
    <name type="scientific">Sulfurisphaera ohwakuensis</name>
    <dbReference type="NCBI Taxonomy" id="69656"/>
    <lineage>
        <taxon>Archaea</taxon>
        <taxon>Thermoproteota</taxon>
        <taxon>Thermoprotei</taxon>
        <taxon>Sulfolobales</taxon>
        <taxon>Sulfolobaceae</taxon>
        <taxon>Sulfurisphaera</taxon>
    </lineage>
</organism>
<protein>
    <submittedName>
        <fullName evidence="1">Uncharacterized protein</fullName>
    </submittedName>
</protein>
<comment type="caution">
    <text evidence="1">The sequence shown here is derived from an EMBL/GenBank/DDBJ whole genome shotgun (WGS) entry which is preliminary data.</text>
</comment>
<sequence length="50" mass="5953">MRIVKKGEDTFVEFEDFGELRDIFNEAIKELEDEEKAKTRKPSYETQSPK</sequence>
<accession>A0A7J9RWH3</accession>
<dbReference type="GeneID" id="42801513"/>
<evidence type="ECO:0000313" key="1">
    <source>
        <dbReference type="EMBL" id="MBB5253544.1"/>
    </source>
</evidence>
<name>A0A7J9RWH3_SULOH</name>
<dbReference type="RefSeq" id="WP_156014918.1">
    <property type="nucleotide sequence ID" value="NZ_CP045484.1"/>
</dbReference>
<dbReference type="AlphaFoldDB" id="A0A7J9RWH3"/>
<gene>
    <name evidence="1" type="ORF">HNQ62_001313</name>
</gene>
<dbReference type="Proteomes" id="UP000582213">
    <property type="component" value="Unassembled WGS sequence"/>
</dbReference>
<proteinExistence type="predicted"/>